<reference evidence="1 3" key="1">
    <citation type="journal article" date="2012" name="Nature">
        <title>Algal genomes reveal evolutionary mosaicism and the fate of nucleomorphs.</title>
        <authorList>
            <consortium name="DOE Joint Genome Institute"/>
            <person name="Curtis B.A."/>
            <person name="Tanifuji G."/>
            <person name="Burki F."/>
            <person name="Gruber A."/>
            <person name="Irimia M."/>
            <person name="Maruyama S."/>
            <person name="Arias M.C."/>
            <person name="Ball S.G."/>
            <person name="Gile G.H."/>
            <person name="Hirakawa Y."/>
            <person name="Hopkins J.F."/>
            <person name="Kuo A."/>
            <person name="Rensing S.A."/>
            <person name="Schmutz J."/>
            <person name="Symeonidi A."/>
            <person name="Elias M."/>
            <person name="Eveleigh R.J."/>
            <person name="Herman E.K."/>
            <person name="Klute M.J."/>
            <person name="Nakayama T."/>
            <person name="Obornik M."/>
            <person name="Reyes-Prieto A."/>
            <person name="Armbrust E.V."/>
            <person name="Aves S.J."/>
            <person name="Beiko R.G."/>
            <person name="Coutinho P."/>
            <person name="Dacks J.B."/>
            <person name="Durnford D.G."/>
            <person name="Fast N.M."/>
            <person name="Green B.R."/>
            <person name="Grisdale C.J."/>
            <person name="Hempel F."/>
            <person name="Henrissat B."/>
            <person name="Hoppner M.P."/>
            <person name="Ishida K."/>
            <person name="Kim E."/>
            <person name="Koreny L."/>
            <person name="Kroth P.G."/>
            <person name="Liu Y."/>
            <person name="Malik S.B."/>
            <person name="Maier U.G."/>
            <person name="McRose D."/>
            <person name="Mock T."/>
            <person name="Neilson J.A."/>
            <person name="Onodera N.T."/>
            <person name="Poole A.M."/>
            <person name="Pritham E.J."/>
            <person name="Richards T.A."/>
            <person name="Rocap G."/>
            <person name="Roy S.W."/>
            <person name="Sarai C."/>
            <person name="Schaack S."/>
            <person name="Shirato S."/>
            <person name="Slamovits C.H."/>
            <person name="Spencer D.F."/>
            <person name="Suzuki S."/>
            <person name="Worden A.Z."/>
            <person name="Zauner S."/>
            <person name="Barry K."/>
            <person name="Bell C."/>
            <person name="Bharti A.K."/>
            <person name="Crow J.A."/>
            <person name="Grimwood J."/>
            <person name="Kramer R."/>
            <person name="Lindquist E."/>
            <person name="Lucas S."/>
            <person name="Salamov A."/>
            <person name="McFadden G.I."/>
            <person name="Lane C.E."/>
            <person name="Keeling P.J."/>
            <person name="Gray M.W."/>
            <person name="Grigoriev I.V."/>
            <person name="Archibald J.M."/>
        </authorList>
    </citation>
    <scope>NUCLEOTIDE SEQUENCE</scope>
    <source>
        <strain evidence="1 3">CCMP2712</strain>
    </source>
</reference>
<reference evidence="2" key="3">
    <citation type="submission" date="2016-03" db="UniProtKB">
        <authorList>
            <consortium name="EnsemblProtists"/>
        </authorList>
    </citation>
    <scope>IDENTIFICATION</scope>
</reference>
<evidence type="ECO:0000313" key="1">
    <source>
        <dbReference type="EMBL" id="EKX53227.1"/>
    </source>
</evidence>
<evidence type="ECO:0000313" key="3">
    <source>
        <dbReference type="Proteomes" id="UP000011087"/>
    </source>
</evidence>
<name>L1JXZ5_GUITC</name>
<dbReference type="GeneID" id="17310084"/>
<dbReference type="KEGG" id="gtt:GUITHDRAFT_150349"/>
<dbReference type="Proteomes" id="UP000011087">
    <property type="component" value="Unassembled WGS sequence"/>
</dbReference>
<gene>
    <name evidence="1" type="ORF">GUITHDRAFT_150349</name>
</gene>
<dbReference type="EnsemblProtists" id="EKX53227">
    <property type="protein sequence ID" value="EKX53227"/>
    <property type="gene ID" value="GUITHDRAFT_150349"/>
</dbReference>
<reference evidence="3" key="2">
    <citation type="submission" date="2012-11" db="EMBL/GenBank/DDBJ databases">
        <authorList>
            <person name="Kuo A."/>
            <person name="Curtis B.A."/>
            <person name="Tanifuji G."/>
            <person name="Burki F."/>
            <person name="Gruber A."/>
            <person name="Irimia M."/>
            <person name="Maruyama S."/>
            <person name="Arias M.C."/>
            <person name="Ball S.G."/>
            <person name="Gile G.H."/>
            <person name="Hirakawa Y."/>
            <person name="Hopkins J.F."/>
            <person name="Rensing S.A."/>
            <person name="Schmutz J."/>
            <person name="Symeonidi A."/>
            <person name="Elias M."/>
            <person name="Eveleigh R.J."/>
            <person name="Herman E.K."/>
            <person name="Klute M.J."/>
            <person name="Nakayama T."/>
            <person name="Obornik M."/>
            <person name="Reyes-Prieto A."/>
            <person name="Armbrust E.V."/>
            <person name="Aves S.J."/>
            <person name="Beiko R.G."/>
            <person name="Coutinho P."/>
            <person name="Dacks J.B."/>
            <person name="Durnford D.G."/>
            <person name="Fast N.M."/>
            <person name="Green B.R."/>
            <person name="Grisdale C."/>
            <person name="Hempe F."/>
            <person name="Henrissat B."/>
            <person name="Hoppner M.P."/>
            <person name="Ishida K.-I."/>
            <person name="Kim E."/>
            <person name="Koreny L."/>
            <person name="Kroth P.G."/>
            <person name="Liu Y."/>
            <person name="Malik S.-B."/>
            <person name="Maier U.G."/>
            <person name="McRose D."/>
            <person name="Mock T."/>
            <person name="Neilson J.A."/>
            <person name="Onodera N.T."/>
            <person name="Poole A.M."/>
            <person name="Pritham E.J."/>
            <person name="Richards T.A."/>
            <person name="Rocap G."/>
            <person name="Roy S.W."/>
            <person name="Sarai C."/>
            <person name="Schaack S."/>
            <person name="Shirato S."/>
            <person name="Slamovits C.H."/>
            <person name="Spencer D.F."/>
            <person name="Suzuki S."/>
            <person name="Worden A.Z."/>
            <person name="Zauner S."/>
            <person name="Barry K."/>
            <person name="Bell C."/>
            <person name="Bharti A.K."/>
            <person name="Crow J.A."/>
            <person name="Grimwood J."/>
            <person name="Kramer R."/>
            <person name="Lindquist E."/>
            <person name="Lucas S."/>
            <person name="Salamov A."/>
            <person name="McFadden G.I."/>
            <person name="Lane C.E."/>
            <person name="Keeling P.J."/>
            <person name="Gray M.W."/>
            <person name="Grigoriev I.V."/>
            <person name="Archibald J.M."/>
        </authorList>
    </citation>
    <scope>NUCLEOTIDE SEQUENCE</scope>
    <source>
        <strain evidence="3">CCMP2712</strain>
    </source>
</reference>
<protein>
    <submittedName>
        <fullName evidence="1 2">Uncharacterized protein</fullName>
    </submittedName>
</protein>
<proteinExistence type="predicted"/>
<dbReference type="AlphaFoldDB" id="L1JXZ5"/>
<dbReference type="PaxDb" id="55529-EKX53227"/>
<accession>L1JXZ5</accession>
<dbReference type="HOGENOM" id="CLU_2710082_0_0_1"/>
<dbReference type="EMBL" id="JH992970">
    <property type="protein sequence ID" value="EKX53227.1"/>
    <property type="molecule type" value="Genomic_DNA"/>
</dbReference>
<sequence>MLWKERPVGVTAEVIAGVMKSFWVDWPETFFPNIAAQEKYQESYTANRIQQSQTYSCQESRQCANERKHNHNI</sequence>
<keyword evidence="3" id="KW-1185">Reference proteome</keyword>
<organism evidence="1">
    <name type="scientific">Guillardia theta (strain CCMP2712)</name>
    <name type="common">Cryptophyte</name>
    <dbReference type="NCBI Taxonomy" id="905079"/>
    <lineage>
        <taxon>Eukaryota</taxon>
        <taxon>Cryptophyceae</taxon>
        <taxon>Pyrenomonadales</taxon>
        <taxon>Geminigeraceae</taxon>
        <taxon>Guillardia</taxon>
    </lineage>
</organism>
<dbReference type="RefSeq" id="XP_005840207.1">
    <property type="nucleotide sequence ID" value="XM_005840150.1"/>
</dbReference>
<evidence type="ECO:0000313" key="2">
    <source>
        <dbReference type="EnsemblProtists" id="EKX53227"/>
    </source>
</evidence>